<evidence type="ECO:0000259" key="6">
    <source>
        <dbReference type="Pfam" id="PF13474"/>
    </source>
</evidence>
<dbReference type="GO" id="GO:0009279">
    <property type="term" value="C:cell outer membrane"/>
    <property type="evidence" value="ECO:0007669"/>
    <property type="project" value="UniProtKB-SubCell"/>
</dbReference>
<organism evidence="7 8">
    <name type="scientific">Ideonella livida</name>
    <dbReference type="NCBI Taxonomy" id="2707176"/>
    <lineage>
        <taxon>Bacteria</taxon>
        <taxon>Pseudomonadati</taxon>
        <taxon>Pseudomonadota</taxon>
        <taxon>Betaproteobacteria</taxon>
        <taxon>Burkholderiales</taxon>
        <taxon>Sphaerotilaceae</taxon>
        <taxon>Ideonella</taxon>
    </lineage>
</organism>
<dbReference type="GO" id="GO:1990281">
    <property type="term" value="C:efflux pump complex"/>
    <property type="evidence" value="ECO:0007669"/>
    <property type="project" value="TreeGrafter"/>
</dbReference>
<dbReference type="SUPFAM" id="SSF56954">
    <property type="entry name" value="Outer membrane efflux proteins (OEP)"/>
    <property type="match status" value="1"/>
</dbReference>
<keyword evidence="4" id="KW-0472">Membrane</keyword>
<accession>A0A7C9PL15</accession>
<proteinExistence type="predicted"/>
<dbReference type="PANTHER" id="PTHR30026">
    <property type="entry name" value="OUTER MEMBRANE PROTEIN TOLC"/>
    <property type="match status" value="1"/>
</dbReference>
<dbReference type="SUPFAM" id="SSF54427">
    <property type="entry name" value="NTF2-like"/>
    <property type="match status" value="1"/>
</dbReference>
<evidence type="ECO:0000256" key="4">
    <source>
        <dbReference type="ARBA" id="ARBA00023136"/>
    </source>
</evidence>
<protein>
    <submittedName>
        <fullName evidence="7">TolC family protein</fullName>
    </submittedName>
</protein>
<keyword evidence="2" id="KW-1134">Transmembrane beta strand</keyword>
<comment type="subcellular location">
    <subcellularLocation>
        <location evidence="1">Cell outer membrane</location>
    </subcellularLocation>
</comment>
<dbReference type="EMBL" id="JAAGOH010000059">
    <property type="protein sequence ID" value="NDY94014.1"/>
    <property type="molecule type" value="Genomic_DNA"/>
</dbReference>
<evidence type="ECO:0000256" key="3">
    <source>
        <dbReference type="ARBA" id="ARBA00022692"/>
    </source>
</evidence>
<dbReference type="GO" id="GO:0015288">
    <property type="term" value="F:porin activity"/>
    <property type="evidence" value="ECO:0007669"/>
    <property type="project" value="TreeGrafter"/>
</dbReference>
<dbReference type="InterPro" id="IPR032710">
    <property type="entry name" value="NTF2-like_dom_sf"/>
</dbReference>
<evidence type="ECO:0000256" key="5">
    <source>
        <dbReference type="ARBA" id="ARBA00023237"/>
    </source>
</evidence>
<name>A0A7C9PL15_9BURK</name>
<comment type="caution">
    <text evidence="7">The sequence shown here is derived from an EMBL/GenBank/DDBJ whole genome shotgun (WGS) entry which is preliminary data.</text>
</comment>
<feature type="non-terminal residue" evidence="7">
    <location>
        <position position="1"/>
    </location>
</feature>
<dbReference type="AlphaFoldDB" id="A0A7C9PL15"/>
<keyword evidence="8" id="KW-1185">Reference proteome</keyword>
<dbReference type="InterPro" id="IPR051906">
    <property type="entry name" value="TolC-like"/>
</dbReference>
<dbReference type="InterPro" id="IPR037401">
    <property type="entry name" value="SnoaL-like"/>
</dbReference>
<dbReference type="RefSeq" id="WP_163460035.1">
    <property type="nucleotide sequence ID" value="NZ_JAAGOH010000059.1"/>
</dbReference>
<dbReference type="PANTHER" id="PTHR30026:SF20">
    <property type="entry name" value="OUTER MEMBRANE PROTEIN TOLC"/>
    <property type="match status" value="1"/>
</dbReference>
<dbReference type="Gene3D" id="1.20.1600.10">
    <property type="entry name" value="Outer membrane efflux proteins (OEP)"/>
    <property type="match status" value="1"/>
</dbReference>
<evidence type="ECO:0000313" key="8">
    <source>
        <dbReference type="Proteomes" id="UP000484255"/>
    </source>
</evidence>
<sequence length="343" mass="37849">PEDVEQQFYEALQEGDLDKLMAVWAEDDEIVCVHPGGVRLVGQAAAQGQLSAGEQVALQTVSLSLERHRRRLQAQVWTQYLAKVCGLVGALEQIVATDRGRASELAQARKQALQVRLAATQARHELALAETRLRRYVGPELPELPPLGGLWVLTPPLETLGTLARQAPEIARLDAEAQAADRLTEATRAGQGPQLAWQLMAQRNAAGDRGAQYQAGLQLSLPLWAPQHDPALQAARQRAEAARLQREDQWQALRARLGEVHLQAEHAFGRAQEVAQVLRASERVREDTTLLWRQLGRRSLFDVIAAEAEHFNLRLAYVDALHDGQQAVALLWSLAGGVTQPLR</sequence>
<gene>
    <name evidence="7" type="ORF">G3A44_22745</name>
</gene>
<evidence type="ECO:0000313" key="7">
    <source>
        <dbReference type="EMBL" id="NDY94014.1"/>
    </source>
</evidence>
<dbReference type="Pfam" id="PF13474">
    <property type="entry name" value="SnoaL_3"/>
    <property type="match status" value="1"/>
</dbReference>
<evidence type="ECO:0000256" key="2">
    <source>
        <dbReference type="ARBA" id="ARBA00022452"/>
    </source>
</evidence>
<keyword evidence="3" id="KW-0812">Transmembrane</keyword>
<feature type="domain" description="SnoaL-like" evidence="6">
    <location>
        <begin position="4"/>
        <end position="52"/>
    </location>
</feature>
<dbReference type="Proteomes" id="UP000484255">
    <property type="component" value="Unassembled WGS sequence"/>
</dbReference>
<keyword evidence="5" id="KW-0998">Cell outer membrane</keyword>
<dbReference type="GO" id="GO:0015562">
    <property type="term" value="F:efflux transmembrane transporter activity"/>
    <property type="evidence" value="ECO:0007669"/>
    <property type="project" value="InterPro"/>
</dbReference>
<reference evidence="7 8" key="1">
    <citation type="submission" date="2020-02" db="EMBL/GenBank/DDBJ databases">
        <title>Ideonella bacterium strain TBM-1.</title>
        <authorList>
            <person name="Chen W.-M."/>
        </authorList>
    </citation>
    <scope>NUCLEOTIDE SEQUENCE [LARGE SCALE GENOMIC DNA]</scope>
    <source>
        <strain evidence="7 8">TBM-1</strain>
    </source>
</reference>
<evidence type="ECO:0000256" key="1">
    <source>
        <dbReference type="ARBA" id="ARBA00004442"/>
    </source>
</evidence>